<dbReference type="PROSITE" id="PS51192">
    <property type="entry name" value="HELICASE_ATP_BIND_1"/>
    <property type="match status" value="1"/>
</dbReference>
<evidence type="ECO:0000313" key="15">
    <source>
        <dbReference type="Proteomes" id="UP001479436"/>
    </source>
</evidence>
<dbReference type="SUPFAM" id="SSF52540">
    <property type="entry name" value="P-loop containing nucleoside triphosphate hydrolases"/>
    <property type="match status" value="1"/>
</dbReference>
<dbReference type="InterPro" id="IPR014001">
    <property type="entry name" value="Helicase_ATP-bd"/>
</dbReference>
<proteinExistence type="inferred from homology"/>
<evidence type="ECO:0000256" key="2">
    <source>
        <dbReference type="ARBA" id="ARBA00022540"/>
    </source>
</evidence>
<dbReference type="InterPro" id="IPR027417">
    <property type="entry name" value="P-loop_NTPase"/>
</dbReference>
<comment type="similarity">
    <text evidence="8">Belongs to the DEAD box helicase family. DDX3/DED1 subfamily.</text>
</comment>
<evidence type="ECO:0000259" key="13">
    <source>
        <dbReference type="PROSITE" id="PS51194"/>
    </source>
</evidence>
<feature type="compositionally biased region" description="Basic and acidic residues" evidence="11">
    <location>
        <begin position="659"/>
        <end position="669"/>
    </location>
</feature>
<evidence type="ECO:0000256" key="7">
    <source>
        <dbReference type="ARBA" id="ARBA00022884"/>
    </source>
</evidence>
<evidence type="ECO:0000256" key="6">
    <source>
        <dbReference type="ARBA" id="ARBA00022840"/>
    </source>
</evidence>
<dbReference type="Gene3D" id="3.40.50.300">
    <property type="entry name" value="P-loop containing nucleotide triphosphate hydrolases"/>
    <property type="match status" value="2"/>
</dbReference>
<evidence type="ECO:0000256" key="1">
    <source>
        <dbReference type="ARBA" id="ARBA00012552"/>
    </source>
</evidence>
<keyword evidence="2" id="KW-0396">Initiation factor</keyword>
<accession>A0ABR2X0K4</accession>
<keyword evidence="7" id="KW-0694">RNA-binding</keyword>
<evidence type="ECO:0000256" key="11">
    <source>
        <dbReference type="SAM" id="MobiDB-lite"/>
    </source>
</evidence>
<evidence type="ECO:0000313" key="14">
    <source>
        <dbReference type="EMBL" id="KAK9767260.1"/>
    </source>
</evidence>
<dbReference type="InterPro" id="IPR001650">
    <property type="entry name" value="Helicase_C-like"/>
</dbReference>
<keyword evidence="6 10" id="KW-0067">ATP-binding</keyword>
<dbReference type="InterPro" id="IPR000629">
    <property type="entry name" value="RNA-helicase_DEAD-box_CS"/>
</dbReference>
<dbReference type="Pfam" id="PF00270">
    <property type="entry name" value="DEAD"/>
    <property type="match status" value="1"/>
</dbReference>
<evidence type="ECO:0000259" key="12">
    <source>
        <dbReference type="PROSITE" id="PS51192"/>
    </source>
</evidence>
<feature type="compositionally biased region" description="Basic and acidic residues" evidence="11">
    <location>
        <begin position="513"/>
        <end position="533"/>
    </location>
</feature>
<dbReference type="InterPro" id="IPR011545">
    <property type="entry name" value="DEAD/DEAH_box_helicase_dom"/>
</dbReference>
<feature type="region of interest" description="Disordered" evidence="11">
    <location>
        <begin position="504"/>
        <end position="561"/>
    </location>
</feature>
<evidence type="ECO:0000256" key="4">
    <source>
        <dbReference type="ARBA" id="ARBA00022801"/>
    </source>
</evidence>
<reference evidence="14 15" key="1">
    <citation type="submission" date="2023-04" db="EMBL/GenBank/DDBJ databases">
        <title>Genome of Basidiobolus ranarum AG-B5.</title>
        <authorList>
            <person name="Stajich J.E."/>
            <person name="Carter-House D."/>
            <person name="Gryganskyi A."/>
        </authorList>
    </citation>
    <scope>NUCLEOTIDE SEQUENCE [LARGE SCALE GENOMIC DNA]</scope>
    <source>
        <strain evidence="14 15">AG-B5</strain>
    </source>
</reference>
<keyword evidence="15" id="KW-1185">Reference proteome</keyword>
<protein>
    <recommendedName>
        <fullName evidence="1">RNA helicase</fullName>
        <ecNumber evidence="1">3.6.4.13</ecNumber>
    </recommendedName>
</protein>
<dbReference type="InterPro" id="IPR044763">
    <property type="entry name" value="Ded1/Dbp1_DEADc"/>
</dbReference>
<evidence type="ECO:0000256" key="5">
    <source>
        <dbReference type="ARBA" id="ARBA00022806"/>
    </source>
</evidence>
<dbReference type="PROSITE" id="PS00039">
    <property type="entry name" value="DEAD_ATP_HELICASE"/>
    <property type="match status" value="1"/>
</dbReference>
<evidence type="ECO:0000256" key="3">
    <source>
        <dbReference type="ARBA" id="ARBA00022741"/>
    </source>
</evidence>
<dbReference type="CDD" id="cd17967">
    <property type="entry name" value="DEADc_DDX3_DDX4"/>
    <property type="match status" value="1"/>
</dbReference>
<dbReference type="GO" id="GO:0003724">
    <property type="term" value="F:RNA helicase activity"/>
    <property type="evidence" value="ECO:0007669"/>
    <property type="project" value="UniProtKB-EC"/>
</dbReference>
<feature type="domain" description="Helicase C-terminal" evidence="13">
    <location>
        <begin position="332"/>
        <end position="492"/>
    </location>
</feature>
<dbReference type="Proteomes" id="UP001479436">
    <property type="component" value="Unassembled WGS sequence"/>
</dbReference>
<feature type="compositionally biased region" description="Basic and acidic residues" evidence="11">
    <location>
        <begin position="621"/>
        <end position="631"/>
    </location>
</feature>
<dbReference type="SMART" id="SM00487">
    <property type="entry name" value="DEXDc"/>
    <property type="match status" value="1"/>
</dbReference>
<dbReference type="PANTHER" id="PTHR47958">
    <property type="entry name" value="ATP-DEPENDENT RNA HELICASE DBP3"/>
    <property type="match status" value="1"/>
</dbReference>
<dbReference type="SMART" id="SM00490">
    <property type="entry name" value="HELICc"/>
    <property type="match status" value="1"/>
</dbReference>
<dbReference type="EC" id="3.6.4.13" evidence="1"/>
<feature type="region of interest" description="Disordered" evidence="11">
    <location>
        <begin position="574"/>
        <end position="680"/>
    </location>
</feature>
<sequence length="680" mass="77506">MYPEGNTSRPYRGRGRGFRGGARGRGGSSFDRSRPNPLGDLEAPDWAANRNRYEWDDTIETEDAPRDDKLENELFAPDNHVHSGINFSKYNDIEVSVKGIAPPPINMFEEAKLNKGIADNVQLADYQAPTPVQKYSIPITLAGHDLMACAQTGSGKTAAFLIPILSGLLDSPRPQKPSGRPRISPSVLILAPTRELACQIFDECRRFCYRTYLRPCVIYGGADFASQRDQILRGCDVLTATPGRLEDFIKRDILSLSSVKYLVLDEADRMLDMGFEPQIRRIIERSNMPSVQERQTLMFSATFPREIRMMAKDFMKEYVFLAVGRVGGTTSDITQKVIYVEEKDKRNTLMHLLLSQPPSRTLIFVETKRGADSLDDFLYKQNFPCTSIHGDRTQREREDALTAFRAGRTPIMVATAVAARGLDIKSVMHVINYDLGSSIEEYVHRIGRTARAGNQGVATSFYNEANELIAPELTKLLVECKQEMPEFLSKFVGVEFLEDDYHSGQLRSRHNGNGRDRRPRQEYGYDRSYDRNYHNPGRNNMFRGKNRGRGYNQNHNGFSREREYHRNEEERNHYMGNSNHYQNGDSAQEWNGRNGDRPFESKRNSYVNHSSRSTHRPQHHPNQDSVREMTDMTKSLAIDDQNRTSNSGSFERAYSSKPLEQHQSFKQEKATAGVVYSTKD</sequence>
<evidence type="ECO:0000256" key="8">
    <source>
        <dbReference type="ARBA" id="ARBA00024358"/>
    </source>
</evidence>
<evidence type="ECO:0000256" key="9">
    <source>
        <dbReference type="ARBA" id="ARBA00047984"/>
    </source>
</evidence>
<dbReference type="Pfam" id="PF00271">
    <property type="entry name" value="Helicase_C"/>
    <property type="match status" value="1"/>
</dbReference>
<keyword evidence="2" id="KW-0648">Protein biosynthesis</keyword>
<dbReference type="EMBL" id="JASJQH010000090">
    <property type="protein sequence ID" value="KAK9767260.1"/>
    <property type="molecule type" value="Genomic_DNA"/>
</dbReference>
<feature type="domain" description="Helicase ATP-binding" evidence="12">
    <location>
        <begin position="137"/>
        <end position="321"/>
    </location>
</feature>
<comment type="caution">
    <text evidence="14">The sequence shown here is derived from an EMBL/GenBank/DDBJ whole genome shotgun (WGS) entry which is preliminary data.</text>
</comment>
<organism evidence="14 15">
    <name type="scientific">Basidiobolus ranarum</name>
    <dbReference type="NCBI Taxonomy" id="34480"/>
    <lineage>
        <taxon>Eukaryota</taxon>
        <taxon>Fungi</taxon>
        <taxon>Fungi incertae sedis</taxon>
        <taxon>Zoopagomycota</taxon>
        <taxon>Entomophthoromycotina</taxon>
        <taxon>Basidiobolomycetes</taxon>
        <taxon>Basidiobolales</taxon>
        <taxon>Basidiobolaceae</taxon>
        <taxon>Basidiobolus</taxon>
    </lineage>
</organism>
<keyword evidence="4 10" id="KW-0378">Hydrolase</keyword>
<keyword evidence="3 10" id="KW-0547">Nucleotide-binding</keyword>
<feature type="compositionally biased region" description="Polar residues" evidence="11">
    <location>
        <begin position="575"/>
        <end position="591"/>
    </location>
</feature>
<feature type="compositionally biased region" description="Gly residues" evidence="11">
    <location>
        <begin position="18"/>
        <end position="27"/>
    </location>
</feature>
<evidence type="ECO:0000256" key="10">
    <source>
        <dbReference type="RuleBase" id="RU000492"/>
    </source>
</evidence>
<keyword evidence="5 10" id="KW-0347">Helicase</keyword>
<gene>
    <name evidence="14" type="primary">DED1_2</name>
    <name evidence="14" type="ORF">K7432_003093</name>
</gene>
<feature type="region of interest" description="Disordered" evidence="11">
    <location>
        <begin position="1"/>
        <end position="45"/>
    </location>
</feature>
<dbReference type="PROSITE" id="PS51194">
    <property type="entry name" value="HELICASE_CTER"/>
    <property type="match status" value="1"/>
</dbReference>
<comment type="catalytic activity">
    <reaction evidence="9">
        <text>ATP + H2O = ADP + phosphate + H(+)</text>
        <dbReference type="Rhea" id="RHEA:13065"/>
        <dbReference type="ChEBI" id="CHEBI:15377"/>
        <dbReference type="ChEBI" id="CHEBI:15378"/>
        <dbReference type="ChEBI" id="CHEBI:30616"/>
        <dbReference type="ChEBI" id="CHEBI:43474"/>
        <dbReference type="ChEBI" id="CHEBI:456216"/>
        <dbReference type="EC" id="3.6.4.13"/>
    </reaction>
</comment>
<feature type="compositionally biased region" description="Basic and acidic residues" evidence="11">
    <location>
        <begin position="594"/>
        <end position="603"/>
    </location>
</feature>
<name>A0ABR2X0K4_9FUNG</name>
<dbReference type="GO" id="GO:0016787">
    <property type="term" value="F:hydrolase activity"/>
    <property type="evidence" value="ECO:0007669"/>
    <property type="project" value="UniProtKB-KW"/>
</dbReference>
<dbReference type="CDD" id="cd18787">
    <property type="entry name" value="SF2_C_DEAD"/>
    <property type="match status" value="1"/>
</dbReference>